<keyword evidence="8" id="KW-0966">Cell projection</keyword>
<protein>
    <recommendedName>
        <fullName evidence="4">Flagellin</fullName>
    </recommendedName>
</protein>
<dbReference type="GO" id="GO:0005576">
    <property type="term" value="C:extracellular region"/>
    <property type="evidence" value="ECO:0007669"/>
    <property type="project" value="UniProtKB-SubCell"/>
</dbReference>
<evidence type="ECO:0000259" key="7">
    <source>
        <dbReference type="Pfam" id="PF00700"/>
    </source>
</evidence>
<dbReference type="Gene3D" id="3.30.70.2120">
    <property type="match status" value="1"/>
</dbReference>
<dbReference type="SUPFAM" id="SSF64518">
    <property type="entry name" value="Phase 1 flagellin"/>
    <property type="match status" value="1"/>
</dbReference>
<gene>
    <name evidence="8" type="ORF">SSPSH_003374</name>
</gene>
<dbReference type="Gene3D" id="6.10.10.10">
    <property type="entry name" value="Flagellar export chaperone, C-terminal domain"/>
    <property type="match status" value="1"/>
</dbReference>
<dbReference type="RefSeq" id="WP_006914577.1">
    <property type="nucleotide sequence ID" value="NZ_AFNV02000028.1"/>
</dbReference>
<feature type="region of interest" description="Disordered" evidence="5">
    <location>
        <begin position="279"/>
        <end position="306"/>
    </location>
</feature>
<keyword evidence="2 4" id="KW-0964">Secreted</keyword>
<evidence type="ECO:0000256" key="2">
    <source>
        <dbReference type="ARBA" id="ARBA00022525"/>
    </source>
</evidence>
<dbReference type="InterPro" id="IPR001492">
    <property type="entry name" value="Flagellin"/>
</dbReference>
<evidence type="ECO:0000256" key="1">
    <source>
        <dbReference type="ARBA" id="ARBA00005709"/>
    </source>
</evidence>
<accession>U2EHB7</accession>
<dbReference type="InterPro" id="IPR001029">
    <property type="entry name" value="Flagellin_N"/>
</dbReference>
<keyword evidence="8" id="KW-0969">Cilium</keyword>
<dbReference type="PRINTS" id="PR00207">
    <property type="entry name" value="FLAGELLIN"/>
</dbReference>
<dbReference type="GO" id="GO:0009288">
    <property type="term" value="C:bacterial-type flagellum"/>
    <property type="evidence" value="ECO:0007669"/>
    <property type="project" value="UniProtKB-SubCell"/>
</dbReference>
<reference evidence="8 9" key="2">
    <citation type="journal article" date="2013" name="PLoS ONE">
        <title>INDIGO - INtegrated Data Warehouse of MIcrobial GenOmes with Examples from the Red Sea Extremophiles.</title>
        <authorList>
            <person name="Alam I."/>
            <person name="Antunes A."/>
            <person name="Kamau A.A."/>
            <person name="Ba Alawi W."/>
            <person name="Kalkatawi M."/>
            <person name="Stingl U."/>
            <person name="Bajic V.B."/>
        </authorList>
    </citation>
    <scope>NUCLEOTIDE SEQUENCE [LARGE SCALE GENOMIC DNA]</scope>
    <source>
        <strain evidence="8 9">E1L3A</strain>
    </source>
</reference>
<sequence length="399" mass="42532">MNISNQSLTQVVRYNLGLHQQRKQIAVKHMASGERVNQAKEGPAAAAIANRMTARTQGLTQAMRNASDGLALAARLESSLEDINNELQHIRKSTVGALNGTLSDIDRATIGRDIQNSLDTIDRIAERTQFNGMHLLDGSRQRVSIQVGTDDGDRLYIDLERMNTQALGLAPEEHAEPVADTLEPNEPPPMSAPAFQANGRTADADAVFAFMAGGFQVYGYEAVQGADGSLYVRDEDYNYYAVYSSKVTDAGGAINGPEAPSGGDTVELGFNPWAPVAAPEGFSTTPRATTADAPSENASTNETPAAPSRLLSLEAIDHAIQQVDRFRGYLGATENRIDSALATILEQKNAVVAARSRVLDADYAHESAQLASAQLLENAGISVLAQANQARSTIVALLG</sequence>
<reference evidence="8 9" key="1">
    <citation type="journal article" date="2011" name="J. Bacteriol.">
        <title>Genome sequence of Salinisphaera shabanensis, a gammaproteobacterium from the harsh, variable environment of the brine-seawater interface of the Shaban Deep in the Red Sea.</title>
        <authorList>
            <person name="Antunes A."/>
            <person name="Alam I."/>
            <person name="Bajic V.B."/>
            <person name="Stingl U."/>
        </authorList>
    </citation>
    <scope>NUCLEOTIDE SEQUENCE [LARGE SCALE GENOMIC DNA]</scope>
    <source>
        <strain evidence="8 9">E1L3A</strain>
    </source>
</reference>
<keyword evidence="8" id="KW-0282">Flagellum</keyword>
<evidence type="ECO:0000256" key="5">
    <source>
        <dbReference type="SAM" id="MobiDB-lite"/>
    </source>
</evidence>
<keyword evidence="3 4" id="KW-0975">Bacterial flagellum</keyword>
<evidence type="ECO:0000256" key="4">
    <source>
        <dbReference type="RuleBase" id="RU362073"/>
    </source>
</evidence>
<evidence type="ECO:0000259" key="6">
    <source>
        <dbReference type="Pfam" id="PF00669"/>
    </source>
</evidence>
<comment type="caution">
    <text evidence="8">The sequence shown here is derived from an EMBL/GenBank/DDBJ whole genome shotgun (WGS) entry which is preliminary data.</text>
</comment>
<comment type="subcellular location">
    <subcellularLocation>
        <location evidence="4">Secreted</location>
    </subcellularLocation>
    <subcellularLocation>
        <location evidence="4">Bacterial flagellum</location>
    </subcellularLocation>
</comment>
<evidence type="ECO:0000256" key="3">
    <source>
        <dbReference type="ARBA" id="ARBA00023143"/>
    </source>
</evidence>
<feature type="domain" description="Flagellin N-terminal" evidence="6">
    <location>
        <begin position="3"/>
        <end position="139"/>
    </location>
</feature>
<comment type="function">
    <text evidence="4">Flagellin is the subunit protein which polymerizes to form the filaments of bacterial flagella.</text>
</comment>
<organism evidence="8 9">
    <name type="scientific">Salinisphaera shabanensis E1L3A</name>
    <dbReference type="NCBI Taxonomy" id="1033802"/>
    <lineage>
        <taxon>Bacteria</taxon>
        <taxon>Pseudomonadati</taxon>
        <taxon>Pseudomonadota</taxon>
        <taxon>Gammaproteobacteria</taxon>
        <taxon>Salinisphaerales</taxon>
        <taxon>Salinisphaeraceae</taxon>
        <taxon>Salinisphaera</taxon>
    </lineage>
</organism>
<dbReference type="eggNOG" id="COG1344">
    <property type="taxonomic scope" value="Bacteria"/>
</dbReference>
<dbReference type="PANTHER" id="PTHR42792:SF2">
    <property type="entry name" value="FLAGELLIN"/>
    <property type="match status" value="1"/>
</dbReference>
<dbReference type="Pfam" id="PF00700">
    <property type="entry name" value="Flagellin_C"/>
    <property type="match status" value="1"/>
</dbReference>
<dbReference type="STRING" id="1033802.SSPSH_003374"/>
<dbReference type="EMBL" id="AFNV02000028">
    <property type="protein sequence ID" value="ERJ17787.1"/>
    <property type="molecule type" value="Genomic_DNA"/>
</dbReference>
<dbReference type="AlphaFoldDB" id="U2EHB7"/>
<name>U2EHB7_9GAMM</name>
<feature type="domain" description="Flagellin C-terminal" evidence="7">
    <location>
        <begin position="313"/>
        <end position="398"/>
    </location>
</feature>
<proteinExistence type="inferred from homology"/>
<evidence type="ECO:0000313" key="8">
    <source>
        <dbReference type="EMBL" id="ERJ17787.1"/>
    </source>
</evidence>
<comment type="similarity">
    <text evidence="1 4">Belongs to the bacterial flagellin family.</text>
</comment>
<dbReference type="InterPro" id="IPR042187">
    <property type="entry name" value="Flagellin_C_sub2"/>
</dbReference>
<dbReference type="Gene3D" id="1.20.1330.10">
    <property type="entry name" value="f41 fragment of flagellin, N-terminal domain"/>
    <property type="match status" value="1"/>
</dbReference>
<keyword evidence="9" id="KW-1185">Reference proteome</keyword>
<dbReference type="PANTHER" id="PTHR42792">
    <property type="entry name" value="FLAGELLIN"/>
    <property type="match status" value="1"/>
</dbReference>
<dbReference type="Pfam" id="PF00669">
    <property type="entry name" value="Flagellin_N"/>
    <property type="match status" value="1"/>
</dbReference>
<dbReference type="GO" id="GO:0005198">
    <property type="term" value="F:structural molecule activity"/>
    <property type="evidence" value="ECO:0007669"/>
    <property type="project" value="UniProtKB-UniRule"/>
</dbReference>
<evidence type="ECO:0000313" key="9">
    <source>
        <dbReference type="Proteomes" id="UP000006242"/>
    </source>
</evidence>
<dbReference type="OrthoDB" id="9796789at2"/>
<dbReference type="Proteomes" id="UP000006242">
    <property type="component" value="Unassembled WGS sequence"/>
</dbReference>
<dbReference type="InterPro" id="IPR046358">
    <property type="entry name" value="Flagellin_C"/>
</dbReference>